<comment type="caution">
    <text evidence="1">The sequence shown here is derived from an EMBL/GenBank/DDBJ whole genome shotgun (WGS) entry which is preliminary data.</text>
</comment>
<gene>
    <name evidence="1" type="ORF">LCGC14_0003770</name>
</gene>
<name>A0A0F9YJE1_9ZZZZ</name>
<evidence type="ECO:0000313" key="1">
    <source>
        <dbReference type="EMBL" id="KKO12367.1"/>
    </source>
</evidence>
<accession>A0A0F9YJE1</accession>
<proteinExistence type="predicted"/>
<dbReference type="EMBL" id="LAZR01000001">
    <property type="protein sequence ID" value="KKO12367.1"/>
    <property type="molecule type" value="Genomic_DNA"/>
</dbReference>
<organism evidence="1">
    <name type="scientific">marine sediment metagenome</name>
    <dbReference type="NCBI Taxonomy" id="412755"/>
    <lineage>
        <taxon>unclassified sequences</taxon>
        <taxon>metagenomes</taxon>
        <taxon>ecological metagenomes</taxon>
    </lineage>
</organism>
<reference evidence="1" key="1">
    <citation type="journal article" date="2015" name="Nature">
        <title>Complex archaea that bridge the gap between prokaryotes and eukaryotes.</title>
        <authorList>
            <person name="Spang A."/>
            <person name="Saw J.H."/>
            <person name="Jorgensen S.L."/>
            <person name="Zaremba-Niedzwiedzka K."/>
            <person name="Martijn J."/>
            <person name="Lind A.E."/>
            <person name="van Eijk R."/>
            <person name="Schleper C."/>
            <person name="Guy L."/>
            <person name="Ettema T.J."/>
        </authorList>
    </citation>
    <scope>NUCLEOTIDE SEQUENCE</scope>
</reference>
<sequence length="215" mass="24650">MIDSMGRLAVPLYHGTSSYFLAQIREHGLGGFRDSKLFDAEILANLAHALDNTRNSTEWWEFNDFIVRAMLEQRVSDGGFNFRYGYTYLTPSKSTAHRYATSNRLGSEFLTTIYQAYMALASINPVEAENIVPNSHCLRTIFQETHRPVILTLKNVAAGRLRTEQGNPIYEQLNQMISMRDSVSNIEPQVLWQQFNFELEGSIDWSHLDFSLLDD</sequence>
<dbReference type="AlphaFoldDB" id="A0A0F9YJE1"/>
<protein>
    <submittedName>
        <fullName evidence="1">Uncharacterized protein</fullName>
    </submittedName>
</protein>